<evidence type="ECO:0008006" key="3">
    <source>
        <dbReference type="Google" id="ProtNLM"/>
    </source>
</evidence>
<accession>A0A497Y0N8</accession>
<comment type="caution">
    <text evidence="1">The sequence shown here is derived from an EMBL/GenBank/DDBJ whole genome shotgun (WGS) entry which is preliminary data.</text>
</comment>
<proteinExistence type="predicted"/>
<sequence length="57" mass="6226">MKKVKLLSKAEMKNVTGGNVCSTGNWASYDICYNCSIAYGLSVEHAANSCSRYQQTT</sequence>
<organism evidence="1 2">
    <name type="scientific">Pedobacter alluvionis</name>
    <dbReference type="NCBI Taxonomy" id="475253"/>
    <lineage>
        <taxon>Bacteria</taxon>
        <taxon>Pseudomonadati</taxon>
        <taxon>Bacteroidota</taxon>
        <taxon>Sphingobacteriia</taxon>
        <taxon>Sphingobacteriales</taxon>
        <taxon>Sphingobacteriaceae</taxon>
        <taxon>Pedobacter</taxon>
    </lineage>
</organism>
<dbReference type="Proteomes" id="UP000273898">
    <property type="component" value="Unassembled WGS sequence"/>
</dbReference>
<gene>
    <name evidence="1" type="ORF">BCL90_3504</name>
</gene>
<protein>
    <recommendedName>
        <fullName evidence="3">Bacteriocin</fullName>
    </recommendedName>
</protein>
<dbReference type="AlphaFoldDB" id="A0A497Y0N8"/>
<evidence type="ECO:0000313" key="1">
    <source>
        <dbReference type="EMBL" id="RLJ75155.1"/>
    </source>
</evidence>
<evidence type="ECO:0000313" key="2">
    <source>
        <dbReference type="Proteomes" id="UP000273898"/>
    </source>
</evidence>
<name>A0A497Y0N8_9SPHI</name>
<reference evidence="1 2" key="1">
    <citation type="submission" date="2018-10" db="EMBL/GenBank/DDBJ databases">
        <title>Genomic Encyclopedia of Archaeal and Bacterial Type Strains, Phase II (KMG-II): from individual species to whole genera.</title>
        <authorList>
            <person name="Goeker M."/>
        </authorList>
    </citation>
    <scope>NUCLEOTIDE SEQUENCE [LARGE SCALE GENOMIC DNA]</scope>
    <source>
        <strain evidence="1 2">DSM 19624</strain>
    </source>
</reference>
<dbReference type="EMBL" id="RCCK01000012">
    <property type="protein sequence ID" value="RLJ75155.1"/>
    <property type="molecule type" value="Genomic_DNA"/>
</dbReference>